<dbReference type="AlphaFoldDB" id="A0A1A8WJ25"/>
<keyword evidence="1" id="KW-0812">Transmembrane</keyword>
<keyword evidence="1" id="KW-1133">Transmembrane helix</keyword>
<evidence type="ECO:0000256" key="1">
    <source>
        <dbReference type="SAM" id="Phobius"/>
    </source>
</evidence>
<feature type="transmembrane region" description="Helical" evidence="1">
    <location>
        <begin position="175"/>
        <end position="198"/>
    </location>
</feature>
<dbReference type="EMBL" id="FLQU01001428">
    <property type="protein sequence ID" value="SBS92956.1"/>
    <property type="molecule type" value="Genomic_DNA"/>
</dbReference>
<protein>
    <submittedName>
        <fullName evidence="2">PIR Superfamily Protein</fullName>
    </submittedName>
</protein>
<sequence length="268" mass="32065">MDYRQHHFNTRRNYLKYWVNLETKCYISEPIFEDVRDKVENFIETLWESVAFQKNYICQRNGLYKKYEEIKIGKNEYSCKIRNDWINSKYIRFAMDNCKENSRIMENYLNQEKYILHISDNYSFYSMHKTFDYYPCNECKPKLKIVNIRECINEIDDDIESLKCSNSIGTSKSKISVLSTLISISSSTLAILLIIFILHKYSPLGSWLRKNILQMKKQKYIDQETHVLLDAPSIICTQTKRTDDIILLTTQYDIHYHEILFNINIIST</sequence>
<reference evidence="3" key="1">
    <citation type="submission" date="2016-05" db="EMBL/GenBank/DDBJ databases">
        <authorList>
            <person name="Naeem Raeece"/>
        </authorList>
    </citation>
    <scope>NUCLEOTIDE SEQUENCE [LARGE SCALE GENOMIC DNA]</scope>
</reference>
<organism evidence="2 3">
    <name type="scientific">Plasmodium ovale curtisi</name>
    <dbReference type="NCBI Taxonomy" id="864141"/>
    <lineage>
        <taxon>Eukaryota</taxon>
        <taxon>Sar</taxon>
        <taxon>Alveolata</taxon>
        <taxon>Apicomplexa</taxon>
        <taxon>Aconoidasida</taxon>
        <taxon>Haemosporida</taxon>
        <taxon>Plasmodiidae</taxon>
        <taxon>Plasmodium</taxon>
        <taxon>Plasmodium (Plasmodium)</taxon>
    </lineage>
</organism>
<keyword evidence="1" id="KW-0472">Membrane</keyword>
<dbReference type="Proteomes" id="UP000078560">
    <property type="component" value="Unassembled WGS sequence"/>
</dbReference>
<accession>A0A1A8WJ25</accession>
<evidence type="ECO:0000313" key="3">
    <source>
        <dbReference type="Proteomes" id="UP000078560"/>
    </source>
</evidence>
<proteinExistence type="predicted"/>
<gene>
    <name evidence="2" type="ORF">POVCU2_0077910</name>
</gene>
<name>A0A1A8WJ25_PLAOA</name>
<evidence type="ECO:0000313" key="2">
    <source>
        <dbReference type="EMBL" id="SBS92956.1"/>
    </source>
</evidence>